<gene>
    <name evidence="1" type="ORF">GDO81_018247</name>
</gene>
<protein>
    <submittedName>
        <fullName evidence="1">Uncharacterized protein</fullName>
    </submittedName>
</protein>
<dbReference type="AlphaFoldDB" id="A0AAV7ADY1"/>
<accession>A0AAV7ADY1</accession>
<proteinExistence type="predicted"/>
<dbReference type="EMBL" id="WNYA01000009">
    <property type="protein sequence ID" value="KAG8556883.1"/>
    <property type="molecule type" value="Genomic_DNA"/>
</dbReference>
<reference evidence="1" key="1">
    <citation type="thesis" date="2020" institute="ProQuest LLC" country="789 East Eisenhower Parkway, Ann Arbor, MI, USA">
        <title>Comparative Genomics and Chromosome Evolution.</title>
        <authorList>
            <person name="Mudd A.B."/>
        </authorList>
    </citation>
    <scope>NUCLEOTIDE SEQUENCE</scope>
    <source>
        <strain evidence="1">237g6f4</strain>
        <tissue evidence="1">Blood</tissue>
    </source>
</reference>
<comment type="caution">
    <text evidence="1">The sequence shown here is derived from an EMBL/GenBank/DDBJ whole genome shotgun (WGS) entry which is preliminary data.</text>
</comment>
<sequence>MNKIQLFKEFGLKFGPYIGTCMYRCGYIFTYTSMLPAVYIHTQQQDIIQCRMDVQVSKTHPWVWIYQRAKDKKKKSK</sequence>
<name>A0AAV7ADY1_ENGPU</name>
<evidence type="ECO:0000313" key="1">
    <source>
        <dbReference type="EMBL" id="KAG8556883.1"/>
    </source>
</evidence>
<organism evidence="1 2">
    <name type="scientific">Engystomops pustulosus</name>
    <name type="common">Tungara frog</name>
    <name type="synonym">Physalaemus pustulosus</name>
    <dbReference type="NCBI Taxonomy" id="76066"/>
    <lineage>
        <taxon>Eukaryota</taxon>
        <taxon>Metazoa</taxon>
        <taxon>Chordata</taxon>
        <taxon>Craniata</taxon>
        <taxon>Vertebrata</taxon>
        <taxon>Euteleostomi</taxon>
        <taxon>Amphibia</taxon>
        <taxon>Batrachia</taxon>
        <taxon>Anura</taxon>
        <taxon>Neobatrachia</taxon>
        <taxon>Hyloidea</taxon>
        <taxon>Leptodactylidae</taxon>
        <taxon>Leiuperinae</taxon>
        <taxon>Engystomops</taxon>
    </lineage>
</organism>
<dbReference type="Proteomes" id="UP000824782">
    <property type="component" value="Unassembled WGS sequence"/>
</dbReference>
<evidence type="ECO:0000313" key="2">
    <source>
        <dbReference type="Proteomes" id="UP000824782"/>
    </source>
</evidence>
<keyword evidence="2" id="KW-1185">Reference proteome</keyword>